<dbReference type="InterPro" id="IPR011063">
    <property type="entry name" value="TilS/TtcA_N"/>
</dbReference>
<comment type="catalytic activity">
    <reaction evidence="6">
        <text>cytidine(34) in tRNA(Ile2) + L-lysine + ATP = lysidine(34) in tRNA(Ile2) + AMP + diphosphate + H(+)</text>
        <dbReference type="Rhea" id="RHEA:43744"/>
        <dbReference type="Rhea" id="RHEA-COMP:10625"/>
        <dbReference type="Rhea" id="RHEA-COMP:10670"/>
        <dbReference type="ChEBI" id="CHEBI:15378"/>
        <dbReference type="ChEBI" id="CHEBI:30616"/>
        <dbReference type="ChEBI" id="CHEBI:32551"/>
        <dbReference type="ChEBI" id="CHEBI:33019"/>
        <dbReference type="ChEBI" id="CHEBI:82748"/>
        <dbReference type="ChEBI" id="CHEBI:83665"/>
        <dbReference type="ChEBI" id="CHEBI:456215"/>
        <dbReference type="EC" id="6.3.4.19"/>
    </reaction>
</comment>
<keyword evidence="4" id="KW-0547">Nucleotide-binding</keyword>
<dbReference type="PANTHER" id="PTHR43033">
    <property type="entry name" value="TRNA(ILE)-LYSIDINE SYNTHASE-RELATED"/>
    <property type="match status" value="1"/>
</dbReference>
<dbReference type="Pfam" id="PF01171">
    <property type="entry name" value="ATP_bind_3"/>
    <property type="match status" value="1"/>
</dbReference>
<keyword evidence="5" id="KW-0067">ATP-binding</keyword>
<dbReference type="NCBIfam" id="TIGR02432">
    <property type="entry name" value="lysidine_TilS_N"/>
    <property type="match status" value="1"/>
</dbReference>
<sequence>MLYSARVRRISSHHHLMARGFVLSSETKTSSHFIRTSISRVSSPIQLRTSPFSANHLPLNPSIASINRLLCSCSSRQHDPIDMSKYIEAFAKRMAMAGLKPHHRIALGVSGGPDSMALCVLAASWKTNGTNATEGQSSSFIDGLLAIIVDHGLRSESKDEANTVSHRVLDMGIRCEIASCEWPDGRPKKGHLQEAARDRRYQIFQNVCIQHQIGVLLIAHHADDQAESFILRLSRNSGVLGLAGMAFISQLYSTYPTFNGEASNNHGILLVRPLLELSKEDMYKICQGGNQEWVEDPTNQSPLFARNRIRMALKRLSSCNYTDRHDNLDKSWIYRHYFFSYKYLYRISNSWIDGVISAMQIISSFSYFAIFRSDLQAVISTCRRTRLYVDQSCCNLINQSVTIMNKGYAVIDIEILNPSKVEDIFLSKFVALVLQFISQRHRPVRGSALKLLLDYFRTFPCKTSFTAAGCYICPAPGSKGSKILVCCSVDSCLPLKTELFHKLSCEGQKHFMLREIEQIIADGKPYLDHLVPDASNVLFLDGTSSESVLVEARRINILSESTYRNILSLRRDETKKFRSKTEDVSNCELMHKVETLGSNLSSPTLQPGYIGYFMNRFLVKWELIEKISRDGYRCESCLVGHDKVAEVHHMVDADWLYLAKLSECHHMENSEVQRVLSVEKLEQVTGKINVCSDYAQISAQNALRLLKSIPVAARRGLPVLVNPQGQLLSIPYRQFSCLEYLLVEAIAHLSNLM</sequence>
<dbReference type="CDD" id="cd01992">
    <property type="entry name" value="TilS_N"/>
    <property type="match status" value="1"/>
</dbReference>
<dbReference type="GO" id="GO:0008033">
    <property type="term" value="P:tRNA processing"/>
    <property type="evidence" value="ECO:0007669"/>
    <property type="project" value="UniProtKB-KW"/>
</dbReference>
<dbReference type="InterPro" id="IPR014729">
    <property type="entry name" value="Rossmann-like_a/b/a_fold"/>
</dbReference>
<protein>
    <recommendedName>
        <fullName evidence="1">tRNA(Ile)-lysidine synthetase</fullName>
        <ecNumber evidence="1">6.3.4.19</ecNumber>
    </recommendedName>
</protein>
<dbReference type="Gene3D" id="3.40.50.620">
    <property type="entry name" value="HUPs"/>
    <property type="match status" value="1"/>
</dbReference>
<evidence type="ECO:0000256" key="6">
    <source>
        <dbReference type="ARBA" id="ARBA00048539"/>
    </source>
</evidence>
<reference evidence="9" key="1">
    <citation type="journal article" date="2020" name="Nat. Commun.">
        <title>Genome assembly of wild tea tree DASZ reveals pedigree and selection history of tea varieties.</title>
        <authorList>
            <person name="Zhang W."/>
            <person name="Zhang Y."/>
            <person name="Qiu H."/>
            <person name="Guo Y."/>
            <person name="Wan H."/>
            <person name="Zhang X."/>
            <person name="Scossa F."/>
            <person name="Alseekh S."/>
            <person name="Zhang Q."/>
            <person name="Wang P."/>
            <person name="Xu L."/>
            <person name="Schmidt M.H."/>
            <person name="Jia X."/>
            <person name="Li D."/>
            <person name="Zhu A."/>
            <person name="Guo F."/>
            <person name="Chen W."/>
            <person name="Ni D."/>
            <person name="Usadel B."/>
            <person name="Fernie A.R."/>
            <person name="Wen W."/>
        </authorList>
    </citation>
    <scope>NUCLEOTIDE SEQUENCE [LARGE SCALE GENOMIC DNA]</scope>
    <source>
        <strain evidence="9">cv. G240</strain>
    </source>
</reference>
<accession>A0A7J7GYH8</accession>
<evidence type="ECO:0000256" key="1">
    <source>
        <dbReference type="ARBA" id="ARBA00013267"/>
    </source>
</evidence>
<evidence type="ECO:0000313" key="9">
    <source>
        <dbReference type="Proteomes" id="UP000593564"/>
    </source>
</evidence>
<dbReference type="Proteomes" id="UP000593564">
    <property type="component" value="Unassembled WGS sequence"/>
</dbReference>
<keyword evidence="2" id="KW-0436">Ligase</keyword>
<feature type="domain" description="tRNA(Ile)-lysidine/2-thiocytidine synthase N-terminal" evidence="7">
    <location>
        <begin position="105"/>
        <end position="310"/>
    </location>
</feature>
<proteinExistence type="inferred from homology"/>
<dbReference type="InterPro" id="IPR012795">
    <property type="entry name" value="tRNA_Ile_lys_synt_N"/>
</dbReference>
<evidence type="ECO:0000256" key="4">
    <source>
        <dbReference type="ARBA" id="ARBA00022741"/>
    </source>
</evidence>
<dbReference type="GO" id="GO:0005524">
    <property type="term" value="F:ATP binding"/>
    <property type="evidence" value="ECO:0007669"/>
    <property type="project" value="UniProtKB-KW"/>
</dbReference>
<dbReference type="InterPro" id="IPR012094">
    <property type="entry name" value="tRNA_Ile_lys_synt"/>
</dbReference>
<keyword evidence="3" id="KW-0819">tRNA processing</keyword>
<comment type="caution">
    <text evidence="8">The sequence shown here is derived from an EMBL/GenBank/DDBJ whole genome shotgun (WGS) entry which is preliminary data.</text>
</comment>
<evidence type="ECO:0000256" key="2">
    <source>
        <dbReference type="ARBA" id="ARBA00022598"/>
    </source>
</evidence>
<dbReference type="EC" id="6.3.4.19" evidence="1"/>
<dbReference type="GO" id="GO:0032267">
    <property type="term" value="F:tRNA(Ile)-lysidine synthase activity"/>
    <property type="evidence" value="ECO:0007669"/>
    <property type="project" value="UniProtKB-EC"/>
</dbReference>
<keyword evidence="9" id="KW-1185">Reference proteome</keyword>
<name>A0A7J7GYH8_CAMSI</name>
<evidence type="ECO:0000256" key="5">
    <source>
        <dbReference type="ARBA" id="ARBA00022840"/>
    </source>
</evidence>
<dbReference type="SUPFAM" id="SSF52402">
    <property type="entry name" value="Adenine nucleotide alpha hydrolases-like"/>
    <property type="match status" value="1"/>
</dbReference>
<evidence type="ECO:0000313" key="8">
    <source>
        <dbReference type="EMBL" id="KAF5945740.1"/>
    </source>
</evidence>
<organism evidence="8 9">
    <name type="scientific">Camellia sinensis</name>
    <name type="common">Tea plant</name>
    <name type="synonym">Thea sinensis</name>
    <dbReference type="NCBI Taxonomy" id="4442"/>
    <lineage>
        <taxon>Eukaryota</taxon>
        <taxon>Viridiplantae</taxon>
        <taxon>Streptophyta</taxon>
        <taxon>Embryophyta</taxon>
        <taxon>Tracheophyta</taxon>
        <taxon>Spermatophyta</taxon>
        <taxon>Magnoliopsida</taxon>
        <taxon>eudicotyledons</taxon>
        <taxon>Gunneridae</taxon>
        <taxon>Pentapetalae</taxon>
        <taxon>asterids</taxon>
        <taxon>Ericales</taxon>
        <taxon>Theaceae</taxon>
        <taxon>Camellia</taxon>
    </lineage>
</organism>
<dbReference type="HAMAP" id="MF_01161">
    <property type="entry name" value="tRNA_Ile_lys_synt"/>
    <property type="match status" value="1"/>
</dbReference>
<evidence type="ECO:0000256" key="3">
    <source>
        <dbReference type="ARBA" id="ARBA00022694"/>
    </source>
</evidence>
<gene>
    <name evidence="8" type="ORF">HYC85_015968</name>
</gene>
<dbReference type="AlphaFoldDB" id="A0A7J7GYH8"/>
<reference evidence="8 9" key="2">
    <citation type="submission" date="2020-07" db="EMBL/GenBank/DDBJ databases">
        <title>Genome assembly of wild tea tree DASZ reveals pedigree and selection history of tea varieties.</title>
        <authorList>
            <person name="Zhang W."/>
        </authorList>
    </citation>
    <scope>NUCLEOTIDE SEQUENCE [LARGE SCALE GENOMIC DNA]</scope>
    <source>
        <strain evidence="9">cv. G240</strain>
        <tissue evidence="8">Leaf</tissue>
    </source>
</reference>
<dbReference type="PANTHER" id="PTHR43033:SF5">
    <property type="entry name" value="TRNA(ILE)-LYSIDINE SYNTHETASE"/>
    <property type="match status" value="1"/>
</dbReference>
<evidence type="ECO:0000259" key="7">
    <source>
        <dbReference type="Pfam" id="PF01171"/>
    </source>
</evidence>
<dbReference type="EMBL" id="JACBKZ010000007">
    <property type="protein sequence ID" value="KAF5945740.1"/>
    <property type="molecule type" value="Genomic_DNA"/>
</dbReference>